<feature type="region of interest" description="Disordered" evidence="5">
    <location>
        <begin position="276"/>
        <end position="315"/>
    </location>
</feature>
<keyword evidence="4" id="KW-0949">S-adenosyl-L-methionine</keyword>
<name>A0AAD2A5B8_9LAMI</name>
<evidence type="ECO:0000256" key="2">
    <source>
        <dbReference type="ARBA" id="ARBA00022603"/>
    </source>
</evidence>
<evidence type="ECO:0000259" key="6">
    <source>
        <dbReference type="Pfam" id="PF01728"/>
    </source>
</evidence>
<dbReference type="PANTHER" id="PTHR10920:SF13">
    <property type="entry name" value="PRE-RRNA 2'-O-RIBOSE RNA METHYLTRANSFERASE FTSJ3"/>
    <property type="match status" value="1"/>
</dbReference>
<reference evidence="8" key="1">
    <citation type="submission" date="2023-05" db="EMBL/GenBank/DDBJ databases">
        <authorList>
            <person name="Huff M."/>
        </authorList>
    </citation>
    <scope>NUCLEOTIDE SEQUENCE</scope>
</reference>
<feature type="region of interest" description="Disordered" evidence="5">
    <location>
        <begin position="344"/>
        <end position="424"/>
    </location>
</feature>
<feature type="compositionally biased region" description="Basic residues" evidence="5">
    <location>
        <begin position="479"/>
        <end position="489"/>
    </location>
</feature>
<dbReference type="InterPro" id="IPR024576">
    <property type="entry name" value="rRNA_MeTfrase_Spb1_DUF3381"/>
</dbReference>
<dbReference type="InterPro" id="IPR050082">
    <property type="entry name" value="RNA_methyltr_RlmE"/>
</dbReference>
<feature type="region of interest" description="Disordered" evidence="5">
    <location>
        <begin position="243"/>
        <end position="264"/>
    </location>
</feature>
<proteinExistence type="predicted"/>
<sequence>MPIGSLVIGVDLDPIRPIRGAISVQEDITQPKCRAVVKRLIVENGCKAFDLVLHDGSPNVGGAWARRLPVRMLWFSDSKIILPYFSVLDSFLKKVEVDKPQASCSALAEIYIVCFKYKAPAKIDPQLLDVKHLFQGGKEPPKVVDVLRGTKQERHRDRYEDGDTTLRKVCSAADFVWSNSPLEILGSVTSITFEDLACSPIKDHTLTIDEVKDLCDDLHVLRKQDFKNLIRWRIHIRKSLSPSEKATSATTAVERESKQDEDERILNEMEELTNAMEQKKKRAKKLLAKRRAKGDDDNNMVHSDQDSDNDGDREVNPLVVPLIENAPSQEEIAAKWFSQDVFMDSDEREDLENDDSEDEMQMDLPVKHPEIQEKKIEDSPKKYMDSRTSKLSTVKASKVDDFEIVPTPHTDSSDSSSDNLDEDDINSKAEILACAKKMLTKNFKKKATPKKPKKEYVVAKKGVQVKAGKGKVLVDRRMKKDARKQGMSKRVKETKVKQKGKGSAQGPGKG</sequence>
<dbReference type="Gene3D" id="3.40.50.150">
    <property type="entry name" value="Vaccinia Virus protein VP39"/>
    <property type="match status" value="1"/>
</dbReference>
<dbReference type="Proteomes" id="UP000834106">
    <property type="component" value="Chromosome 18"/>
</dbReference>
<dbReference type="GO" id="GO:0008650">
    <property type="term" value="F:rRNA (uridine-2'-O-)-methyltransferase activity"/>
    <property type="evidence" value="ECO:0007669"/>
    <property type="project" value="TreeGrafter"/>
</dbReference>
<feature type="domain" description="Ribosomal RNA methyltransferase FtsJ" evidence="6">
    <location>
        <begin position="6"/>
        <end position="65"/>
    </location>
</feature>
<evidence type="ECO:0000313" key="8">
    <source>
        <dbReference type="EMBL" id="CAI9781934.1"/>
    </source>
</evidence>
<gene>
    <name evidence="8" type="ORF">FPE_LOCUS29364</name>
</gene>
<organism evidence="8 9">
    <name type="scientific">Fraxinus pennsylvanica</name>
    <dbReference type="NCBI Taxonomy" id="56036"/>
    <lineage>
        <taxon>Eukaryota</taxon>
        <taxon>Viridiplantae</taxon>
        <taxon>Streptophyta</taxon>
        <taxon>Embryophyta</taxon>
        <taxon>Tracheophyta</taxon>
        <taxon>Spermatophyta</taxon>
        <taxon>Magnoliopsida</taxon>
        <taxon>eudicotyledons</taxon>
        <taxon>Gunneridae</taxon>
        <taxon>Pentapetalae</taxon>
        <taxon>asterids</taxon>
        <taxon>lamiids</taxon>
        <taxon>Lamiales</taxon>
        <taxon>Oleaceae</taxon>
        <taxon>Oleeae</taxon>
        <taxon>Fraxinus</taxon>
    </lineage>
</organism>
<dbReference type="GO" id="GO:0000463">
    <property type="term" value="P:maturation of LSU-rRNA from tricistronic rRNA transcript (SSU-rRNA, 5.8S rRNA, LSU-rRNA)"/>
    <property type="evidence" value="ECO:0007669"/>
    <property type="project" value="TreeGrafter"/>
</dbReference>
<dbReference type="GO" id="GO:0030687">
    <property type="term" value="C:preribosome, large subunit precursor"/>
    <property type="evidence" value="ECO:0007669"/>
    <property type="project" value="TreeGrafter"/>
</dbReference>
<evidence type="ECO:0000313" key="9">
    <source>
        <dbReference type="Proteomes" id="UP000834106"/>
    </source>
</evidence>
<accession>A0AAD2A5B8</accession>
<protein>
    <submittedName>
        <fullName evidence="8">Uncharacterized protein</fullName>
    </submittedName>
</protein>
<dbReference type="GO" id="GO:0000466">
    <property type="term" value="P:maturation of 5.8S rRNA from tricistronic rRNA transcript (SSU-rRNA, 5.8S rRNA, LSU-rRNA)"/>
    <property type="evidence" value="ECO:0007669"/>
    <property type="project" value="TreeGrafter"/>
</dbReference>
<dbReference type="InterPro" id="IPR029063">
    <property type="entry name" value="SAM-dependent_MTases_sf"/>
</dbReference>
<feature type="compositionally biased region" description="Basic residues" evidence="5">
    <location>
        <begin position="279"/>
        <end position="292"/>
    </location>
</feature>
<dbReference type="PANTHER" id="PTHR10920">
    <property type="entry name" value="RIBOSOMAL RNA METHYLTRANSFERASE"/>
    <property type="match status" value="1"/>
</dbReference>
<feature type="compositionally biased region" description="Basic and acidic residues" evidence="5">
    <location>
        <begin position="365"/>
        <end position="388"/>
    </location>
</feature>
<dbReference type="EMBL" id="OU503053">
    <property type="protein sequence ID" value="CAI9781934.1"/>
    <property type="molecule type" value="Genomic_DNA"/>
</dbReference>
<dbReference type="Pfam" id="PF01728">
    <property type="entry name" value="FtsJ"/>
    <property type="match status" value="1"/>
</dbReference>
<dbReference type="AlphaFoldDB" id="A0AAD2A5B8"/>
<dbReference type="InterPro" id="IPR002877">
    <property type="entry name" value="RNA_MeTrfase_FtsJ_dom"/>
</dbReference>
<evidence type="ECO:0000256" key="3">
    <source>
        <dbReference type="ARBA" id="ARBA00022679"/>
    </source>
</evidence>
<feature type="compositionally biased region" description="Acidic residues" evidence="5">
    <location>
        <begin position="344"/>
        <end position="361"/>
    </location>
</feature>
<keyword evidence="2" id="KW-0489">Methyltransferase</keyword>
<evidence type="ECO:0000256" key="1">
    <source>
        <dbReference type="ARBA" id="ARBA00022552"/>
    </source>
</evidence>
<evidence type="ECO:0000256" key="5">
    <source>
        <dbReference type="SAM" id="MobiDB-lite"/>
    </source>
</evidence>
<dbReference type="GO" id="GO:0005730">
    <property type="term" value="C:nucleolus"/>
    <property type="evidence" value="ECO:0007669"/>
    <property type="project" value="TreeGrafter"/>
</dbReference>
<evidence type="ECO:0000256" key="4">
    <source>
        <dbReference type="ARBA" id="ARBA00022691"/>
    </source>
</evidence>
<dbReference type="Pfam" id="PF11861">
    <property type="entry name" value="DUF3381"/>
    <property type="match status" value="1"/>
</dbReference>
<evidence type="ECO:0000259" key="7">
    <source>
        <dbReference type="Pfam" id="PF11861"/>
    </source>
</evidence>
<keyword evidence="1" id="KW-0698">rRNA processing</keyword>
<feature type="region of interest" description="Disordered" evidence="5">
    <location>
        <begin position="467"/>
        <end position="510"/>
    </location>
</feature>
<feature type="domain" description="DUF3381" evidence="7">
    <location>
        <begin position="150"/>
        <end position="293"/>
    </location>
</feature>
<keyword evidence="3" id="KW-0808">Transferase</keyword>
<dbReference type="GO" id="GO:0016435">
    <property type="term" value="F:rRNA (guanine) methyltransferase activity"/>
    <property type="evidence" value="ECO:0007669"/>
    <property type="project" value="TreeGrafter"/>
</dbReference>
<keyword evidence="9" id="KW-1185">Reference proteome</keyword>